<evidence type="ECO:0000313" key="2">
    <source>
        <dbReference type="EMBL" id="GMN46207.1"/>
    </source>
</evidence>
<dbReference type="Gene3D" id="1.20.58.760">
    <property type="entry name" value="Peptidase M41"/>
    <property type="match status" value="1"/>
</dbReference>
<evidence type="ECO:0008006" key="4">
    <source>
        <dbReference type="Google" id="ProtNLM"/>
    </source>
</evidence>
<sequence length="530" mass="59232">MAFGSPYVGALPKSFLPTPFSPQISSFPRQAQPQPKPQPRRLRGVVRSALREWKEYEEAVKRKDLAGALRFLKSVEHELRLDPSNGSSRFGHELGLSGFQRDWEVLDTCLNADDMRLVGNAFKFLKDRGFLPNFGKFRNIVLEGTRNVTPTVLKDSTGLEASKFAPKKWGLSGSSSLAMIAFLGGTSFLLSQGIDIRPNLAAILGLAFVDSTFLGGCCLAQLSSYWPPNRRRILVHEAGHLLIAYLMGCPIRGVILDPIVAVQMGIQGQAGTQFWDEKMSNDLAEGRLDGTSFDRYCMVLFAGIAAEALIYGEAEGGENDENLFRSTCALLQPPLSIAEMSNQARWSLLQSYNLLKWHKKAHRAAVKALESRCDLSIVIRRIEDVMSTAGYLNGQRKRGRENLNGENRDIFMMLSTPQLWTSEFTVDMMITILWTTNARSELDHRAILFKVVLVRLMEMTKFGSLTSDFNKLNTVPLSSLAMSSNDTEYTSFAIHPLLLQYKNTLCHTPDLNSNPTNHFEAHGLDDDWAR</sequence>
<dbReference type="GO" id="GO:0005524">
    <property type="term" value="F:ATP binding"/>
    <property type="evidence" value="ECO:0007669"/>
    <property type="project" value="InterPro"/>
</dbReference>
<proteinExistence type="predicted"/>
<evidence type="ECO:0000256" key="1">
    <source>
        <dbReference type="SAM" id="MobiDB-lite"/>
    </source>
</evidence>
<dbReference type="GO" id="GO:0004176">
    <property type="term" value="F:ATP-dependent peptidase activity"/>
    <property type="evidence" value="ECO:0007669"/>
    <property type="project" value="InterPro"/>
</dbReference>
<name>A0AA88A7V5_FICCA</name>
<dbReference type="EMBL" id="BTGU01000022">
    <property type="protein sequence ID" value="GMN46207.1"/>
    <property type="molecule type" value="Genomic_DNA"/>
</dbReference>
<dbReference type="SUPFAM" id="SSF140990">
    <property type="entry name" value="FtsH protease domain-like"/>
    <property type="match status" value="1"/>
</dbReference>
<accession>A0AA88A7V5</accession>
<reference evidence="2" key="1">
    <citation type="submission" date="2023-07" db="EMBL/GenBank/DDBJ databases">
        <title>draft genome sequence of fig (Ficus carica).</title>
        <authorList>
            <person name="Takahashi T."/>
            <person name="Nishimura K."/>
        </authorList>
    </citation>
    <scope>NUCLEOTIDE SEQUENCE</scope>
</reference>
<dbReference type="InterPro" id="IPR037219">
    <property type="entry name" value="Peptidase_M41-like"/>
</dbReference>
<dbReference type="GO" id="GO:0004222">
    <property type="term" value="F:metalloendopeptidase activity"/>
    <property type="evidence" value="ECO:0007669"/>
    <property type="project" value="InterPro"/>
</dbReference>
<dbReference type="FunFam" id="1.20.58.760:FF:000007">
    <property type="entry name" value="ATP-dependent zinc metalloprotease"/>
    <property type="match status" value="1"/>
</dbReference>
<feature type="region of interest" description="Disordered" evidence="1">
    <location>
        <begin position="22"/>
        <end position="42"/>
    </location>
</feature>
<comment type="caution">
    <text evidence="2">The sequence shown here is derived from an EMBL/GenBank/DDBJ whole genome shotgun (WGS) entry which is preliminary data.</text>
</comment>
<dbReference type="Proteomes" id="UP001187192">
    <property type="component" value="Unassembled WGS sequence"/>
</dbReference>
<organism evidence="2 3">
    <name type="scientific">Ficus carica</name>
    <name type="common">Common fig</name>
    <dbReference type="NCBI Taxonomy" id="3494"/>
    <lineage>
        <taxon>Eukaryota</taxon>
        <taxon>Viridiplantae</taxon>
        <taxon>Streptophyta</taxon>
        <taxon>Embryophyta</taxon>
        <taxon>Tracheophyta</taxon>
        <taxon>Spermatophyta</taxon>
        <taxon>Magnoliopsida</taxon>
        <taxon>eudicotyledons</taxon>
        <taxon>Gunneridae</taxon>
        <taxon>Pentapetalae</taxon>
        <taxon>rosids</taxon>
        <taxon>fabids</taxon>
        <taxon>Rosales</taxon>
        <taxon>Moraceae</taxon>
        <taxon>Ficeae</taxon>
        <taxon>Ficus</taxon>
    </lineage>
</organism>
<dbReference type="GO" id="GO:0006508">
    <property type="term" value="P:proteolysis"/>
    <property type="evidence" value="ECO:0007669"/>
    <property type="project" value="InterPro"/>
</dbReference>
<dbReference type="PANTHER" id="PTHR33471:SF7">
    <property type="entry name" value="ATP-DEPENDENT ZINC METALLOPROTEASE-RELATED"/>
    <property type="match status" value="1"/>
</dbReference>
<gene>
    <name evidence="2" type="ORF">TIFTF001_015396</name>
</gene>
<dbReference type="PANTHER" id="PTHR33471">
    <property type="entry name" value="ATP-DEPENDENT ZINC METALLOPROTEASE-RELATED"/>
    <property type="match status" value="1"/>
</dbReference>
<dbReference type="AlphaFoldDB" id="A0AA88A7V5"/>
<protein>
    <recommendedName>
        <fullName evidence="4">ATP-dependent zinc metalloprotease</fullName>
    </recommendedName>
</protein>
<keyword evidence="3" id="KW-1185">Reference proteome</keyword>
<evidence type="ECO:0000313" key="3">
    <source>
        <dbReference type="Proteomes" id="UP001187192"/>
    </source>
</evidence>